<evidence type="ECO:0000313" key="2">
    <source>
        <dbReference type="EMBL" id="KAK5538764.1"/>
    </source>
</evidence>
<evidence type="ECO:0000256" key="1">
    <source>
        <dbReference type="SAM" id="MobiDB-lite"/>
    </source>
</evidence>
<organism evidence="2 3">
    <name type="scientific">Vermiconidia calcicola</name>
    <dbReference type="NCBI Taxonomy" id="1690605"/>
    <lineage>
        <taxon>Eukaryota</taxon>
        <taxon>Fungi</taxon>
        <taxon>Dikarya</taxon>
        <taxon>Ascomycota</taxon>
        <taxon>Pezizomycotina</taxon>
        <taxon>Dothideomycetes</taxon>
        <taxon>Dothideomycetidae</taxon>
        <taxon>Mycosphaerellales</taxon>
        <taxon>Extremaceae</taxon>
        <taxon>Vermiconidia</taxon>
    </lineage>
</organism>
<reference evidence="2 3" key="1">
    <citation type="submission" date="2023-06" db="EMBL/GenBank/DDBJ databases">
        <title>Black Yeasts Isolated from many extreme environments.</title>
        <authorList>
            <person name="Coleine C."/>
            <person name="Stajich J.E."/>
            <person name="Selbmann L."/>
        </authorList>
    </citation>
    <scope>NUCLEOTIDE SEQUENCE [LARGE SCALE GENOMIC DNA]</scope>
    <source>
        <strain evidence="2 3">CCFEE 5887</strain>
    </source>
</reference>
<name>A0AAV9Q9G8_9PEZI</name>
<sequence>MLSAEGLLLYNNQLVLADQNRHTHRLLEQLISTKEKQSRQLVSKKAKSSQASEDDENDDDEDDTSDEDDNEIESEREEDAPPKASHTAQKTKGKQKTSGKASILESALQLYDRGQTLLVNAYKDWIVNHKKDVRKTRSKTKDLSIDFHEFFETFLPSSGYVVTEADGDFMTDLNSHPDTVKEELYLGVGRTFATNEPDITSKANRRQVLQQWTLDIRPMDEIKSFATESVDFEDHLAQHFATNGHGGKSAVAVKT</sequence>
<accession>A0AAV9Q9G8</accession>
<gene>
    <name evidence="2" type="ORF">LTR25_004308</name>
</gene>
<keyword evidence="3" id="KW-1185">Reference proteome</keyword>
<dbReference type="Proteomes" id="UP001345827">
    <property type="component" value="Unassembled WGS sequence"/>
</dbReference>
<protein>
    <submittedName>
        <fullName evidence="2">Uncharacterized protein</fullName>
    </submittedName>
</protein>
<dbReference type="EMBL" id="JAXLQG010000006">
    <property type="protein sequence ID" value="KAK5538764.1"/>
    <property type="molecule type" value="Genomic_DNA"/>
</dbReference>
<comment type="caution">
    <text evidence="2">The sequence shown here is derived from an EMBL/GenBank/DDBJ whole genome shotgun (WGS) entry which is preliminary data.</text>
</comment>
<proteinExistence type="predicted"/>
<feature type="region of interest" description="Disordered" evidence="1">
    <location>
        <begin position="33"/>
        <end position="99"/>
    </location>
</feature>
<evidence type="ECO:0000313" key="3">
    <source>
        <dbReference type="Proteomes" id="UP001345827"/>
    </source>
</evidence>
<dbReference type="AlphaFoldDB" id="A0AAV9Q9G8"/>
<feature type="compositionally biased region" description="Acidic residues" evidence="1">
    <location>
        <begin position="52"/>
        <end position="78"/>
    </location>
</feature>